<reference evidence="6" key="1">
    <citation type="submission" date="2022-11" db="UniProtKB">
        <authorList>
            <consortium name="WormBaseParasite"/>
        </authorList>
    </citation>
    <scope>IDENTIFICATION</scope>
</reference>
<keyword evidence="3" id="KW-0812">Transmembrane</keyword>
<dbReference type="Pfam" id="PF01484">
    <property type="entry name" value="Col_cuticle_N"/>
    <property type="match status" value="2"/>
</dbReference>
<evidence type="ECO:0000256" key="2">
    <source>
        <dbReference type="SAM" id="MobiDB-lite"/>
    </source>
</evidence>
<dbReference type="Proteomes" id="UP000887563">
    <property type="component" value="Unplaced"/>
</dbReference>
<feature type="domain" description="Nematode cuticle collagen N-terminal" evidence="4">
    <location>
        <begin position="160"/>
        <end position="207"/>
    </location>
</feature>
<evidence type="ECO:0000256" key="3">
    <source>
        <dbReference type="SAM" id="Phobius"/>
    </source>
</evidence>
<dbReference type="Pfam" id="PF01391">
    <property type="entry name" value="Collagen"/>
    <property type="match status" value="2"/>
</dbReference>
<dbReference type="GO" id="GO:0042302">
    <property type="term" value="F:structural constituent of cuticle"/>
    <property type="evidence" value="ECO:0007669"/>
    <property type="project" value="InterPro"/>
</dbReference>
<evidence type="ECO:0000259" key="4">
    <source>
        <dbReference type="SMART" id="SM01088"/>
    </source>
</evidence>
<feature type="compositionally biased region" description="Pro residues" evidence="2">
    <location>
        <begin position="292"/>
        <end position="303"/>
    </location>
</feature>
<dbReference type="WBParaSite" id="Minc3s01010g19828">
    <property type="protein sequence ID" value="Minc3s01010g19828"/>
    <property type="gene ID" value="Minc3s01010g19828"/>
</dbReference>
<feature type="compositionally biased region" description="Low complexity" evidence="2">
    <location>
        <begin position="353"/>
        <end position="380"/>
    </location>
</feature>
<organism evidence="5 6">
    <name type="scientific">Meloidogyne incognita</name>
    <name type="common">Southern root-knot nematode worm</name>
    <name type="synonym">Oxyuris incognita</name>
    <dbReference type="NCBI Taxonomy" id="6306"/>
    <lineage>
        <taxon>Eukaryota</taxon>
        <taxon>Metazoa</taxon>
        <taxon>Ecdysozoa</taxon>
        <taxon>Nematoda</taxon>
        <taxon>Chromadorea</taxon>
        <taxon>Rhabditida</taxon>
        <taxon>Tylenchina</taxon>
        <taxon>Tylenchomorpha</taxon>
        <taxon>Tylenchoidea</taxon>
        <taxon>Meloidogynidae</taxon>
        <taxon>Meloidogyninae</taxon>
        <taxon>Meloidogyne</taxon>
        <taxon>Meloidogyne incognita group</taxon>
    </lineage>
</organism>
<dbReference type="SMART" id="SM01088">
    <property type="entry name" value="Col_cuticle_N"/>
    <property type="match status" value="2"/>
</dbReference>
<feature type="compositionally biased region" description="Pro residues" evidence="2">
    <location>
        <begin position="405"/>
        <end position="416"/>
    </location>
</feature>
<keyword evidence="3" id="KW-1133">Transmembrane helix</keyword>
<name>A0A914M0U2_MELIC</name>
<feature type="compositionally biased region" description="Low complexity" evidence="2">
    <location>
        <begin position="322"/>
        <end position="333"/>
    </location>
</feature>
<feature type="transmembrane region" description="Helical" evidence="3">
    <location>
        <begin position="163"/>
        <end position="182"/>
    </location>
</feature>
<accession>A0A914M0U2</accession>
<evidence type="ECO:0000313" key="6">
    <source>
        <dbReference type="WBParaSite" id="Minc3s01010g19828"/>
    </source>
</evidence>
<protein>
    <submittedName>
        <fullName evidence="6">Nematode cuticle collagen N-terminal domain-containing protein</fullName>
    </submittedName>
</protein>
<sequence>MKVIPSATTSAIIGKQQRTIPRRNLKHEIKNGENNADEDWVEDEEGEAGRDAAYTVVAFTAVGFSLFAVLSVVICMPIIYNFVEHVQRQTRRELDFCKGSARDIMIEVENKQRRLAVAARRNQTDFASLLSHSRNRAKRESYGGSCDSCCIPGHAGRPGPPGFSLFAVLSVVICMPIIYNFVEHVQRQTRRELDFCKGSARDIMIEVENKQRRLAVAARRNQTDFASLLSHSRNRAKRESYGGSCDSCCIPGHAGRPGPPGPTGTPGTPGAPGRPGNPGRPPIICEEVEIPPCNPCPPGPPGRVGPNGQPGAPGRPGPPGRPGNNGQPGAPGLAGPPGTPGNAGADGEKGEPGRPAASSPSSPGEPGPQGEQGPQGLPGADGSPGREGSPGQPGPPGLPGGTGPQGPPGQPGPPGAPGVAGQQGERGICPKYCALDGGVFFEDGTRR</sequence>
<keyword evidence="5" id="KW-1185">Reference proteome</keyword>
<feature type="domain" description="Nematode cuticle collagen N-terminal" evidence="4">
    <location>
        <begin position="56"/>
        <end position="108"/>
    </location>
</feature>
<dbReference type="InterPro" id="IPR008160">
    <property type="entry name" value="Collagen"/>
</dbReference>
<keyword evidence="1" id="KW-0677">Repeat</keyword>
<dbReference type="InterPro" id="IPR002486">
    <property type="entry name" value="Col_cuticle_N"/>
</dbReference>
<dbReference type="AlphaFoldDB" id="A0A914M0U2"/>
<proteinExistence type="predicted"/>
<evidence type="ECO:0000313" key="5">
    <source>
        <dbReference type="Proteomes" id="UP000887563"/>
    </source>
</evidence>
<dbReference type="PANTHER" id="PTHR24637:SF327">
    <property type="entry name" value="NEMATODE CUTICLE COLLAGEN N-TERMINAL DOMAIN-CONTAINING PROTEIN"/>
    <property type="match status" value="1"/>
</dbReference>
<keyword evidence="3" id="KW-0472">Membrane</keyword>
<feature type="transmembrane region" description="Helical" evidence="3">
    <location>
        <begin position="52"/>
        <end position="83"/>
    </location>
</feature>
<evidence type="ECO:0000256" key="1">
    <source>
        <dbReference type="ARBA" id="ARBA00022737"/>
    </source>
</evidence>
<feature type="region of interest" description="Disordered" evidence="2">
    <location>
        <begin position="256"/>
        <end position="425"/>
    </location>
</feature>
<dbReference type="PANTHER" id="PTHR24637">
    <property type="entry name" value="COLLAGEN"/>
    <property type="match status" value="1"/>
</dbReference>